<protein>
    <submittedName>
        <fullName evidence="3">MFS transporter</fullName>
    </submittedName>
</protein>
<reference evidence="3" key="1">
    <citation type="journal article" date="2014" name="Int. J. Syst. Evol. Microbiol.">
        <title>Complete genome sequence of Corynebacterium casei LMG S-19264T (=DSM 44701T), isolated from a smear-ripened cheese.</title>
        <authorList>
            <consortium name="US DOE Joint Genome Institute (JGI-PGF)"/>
            <person name="Walter F."/>
            <person name="Albersmeier A."/>
            <person name="Kalinowski J."/>
            <person name="Ruckert C."/>
        </authorList>
    </citation>
    <scope>NUCLEOTIDE SEQUENCE</scope>
    <source>
        <strain evidence="3">CCM 7684</strain>
    </source>
</reference>
<dbReference type="Pfam" id="PF03401">
    <property type="entry name" value="TctC"/>
    <property type="match status" value="1"/>
</dbReference>
<comment type="similarity">
    <text evidence="1">Belongs to the UPF0065 (bug) family.</text>
</comment>
<feature type="signal peptide" evidence="2">
    <location>
        <begin position="1"/>
        <end position="24"/>
    </location>
</feature>
<dbReference type="PANTHER" id="PTHR42928">
    <property type="entry name" value="TRICARBOXYLATE-BINDING PROTEIN"/>
    <property type="match status" value="1"/>
</dbReference>
<dbReference type="InterPro" id="IPR042100">
    <property type="entry name" value="Bug_dom1"/>
</dbReference>
<evidence type="ECO:0000313" key="3">
    <source>
        <dbReference type="EMBL" id="GGE51655.1"/>
    </source>
</evidence>
<dbReference type="InterPro" id="IPR005064">
    <property type="entry name" value="BUG"/>
</dbReference>
<dbReference type="EMBL" id="BMCP01000005">
    <property type="protein sequence ID" value="GGE51655.1"/>
    <property type="molecule type" value="Genomic_DNA"/>
</dbReference>
<evidence type="ECO:0000256" key="1">
    <source>
        <dbReference type="ARBA" id="ARBA00006987"/>
    </source>
</evidence>
<keyword evidence="4" id="KW-1185">Reference proteome</keyword>
<evidence type="ECO:0000313" key="4">
    <source>
        <dbReference type="Proteomes" id="UP000602745"/>
    </source>
</evidence>
<sequence>MKRTVGLFLGLGAALLSLAPAAQGSEFPTRPVTLIVGYAPGGGTDLVARNVAEVLSRKWGQKVLVENRPGATGSIGIRALKNAAPDGYTLAVWTDSDVGNSAVQDNLGYDLVEDFDHISQLSAGSTILVSNPSVPIKTFGDYVDYAKKNPGELNFAVVTGGGMHLDSLRINAAAGVETAIIGYPGSGPALTDVIAGHADALLLPLGPALPHVKGGALQALAIGGTKRWPGLSDVQTLSETVPGLESTFFHGLVGPKGLPDDLKASINAAVQDALADPKLGAQFEAQGFIPSGNSPEEFKAVIAEKLETSRTAAVKTGLKKQ</sequence>
<dbReference type="Gene3D" id="3.40.190.150">
    <property type="entry name" value="Bordetella uptake gene, domain 1"/>
    <property type="match status" value="1"/>
</dbReference>
<feature type="chain" id="PRO_5035310208" evidence="2">
    <location>
        <begin position="25"/>
        <end position="321"/>
    </location>
</feature>
<reference evidence="3" key="2">
    <citation type="submission" date="2020-09" db="EMBL/GenBank/DDBJ databases">
        <authorList>
            <person name="Sun Q."/>
            <person name="Sedlacek I."/>
        </authorList>
    </citation>
    <scope>NUCLEOTIDE SEQUENCE</scope>
    <source>
        <strain evidence="3">CCM 7684</strain>
    </source>
</reference>
<comment type="caution">
    <text evidence="3">The sequence shown here is derived from an EMBL/GenBank/DDBJ whole genome shotgun (WGS) entry which is preliminary data.</text>
</comment>
<accession>A0A8J3E0N5</accession>
<dbReference type="PANTHER" id="PTHR42928:SF5">
    <property type="entry name" value="BLR1237 PROTEIN"/>
    <property type="match status" value="1"/>
</dbReference>
<name>A0A8J3E0N5_9RHOB</name>
<organism evidence="3 4">
    <name type="scientific">Agaricicola taiwanensis</name>
    <dbReference type="NCBI Taxonomy" id="591372"/>
    <lineage>
        <taxon>Bacteria</taxon>
        <taxon>Pseudomonadati</taxon>
        <taxon>Pseudomonadota</taxon>
        <taxon>Alphaproteobacteria</taxon>
        <taxon>Rhodobacterales</taxon>
        <taxon>Paracoccaceae</taxon>
        <taxon>Agaricicola</taxon>
    </lineage>
</organism>
<dbReference type="Proteomes" id="UP000602745">
    <property type="component" value="Unassembled WGS sequence"/>
</dbReference>
<dbReference type="PIRSF" id="PIRSF017082">
    <property type="entry name" value="YflP"/>
    <property type="match status" value="1"/>
</dbReference>
<gene>
    <name evidence="3" type="ORF">GCM10007276_30850</name>
</gene>
<evidence type="ECO:0000256" key="2">
    <source>
        <dbReference type="SAM" id="SignalP"/>
    </source>
</evidence>
<dbReference type="RefSeq" id="WP_188410718.1">
    <property type="nucleotide sequence ID" value="NZ_BMCP01000005.1"/>
</dbReference>
<dbReference type="AlphaFoldDB" id="A0A8J3E0N5"/>
<dbReference type="Gene3D" id="3.40.190.10">
    <property type="entry name" value="Periplasmic binding protein-like II"/>
    <property type="match status" value="1"/>
</dbReference>
<dbReference type="SUPFAM" id="SSF53850">
    <property type="entry name" value="Periplasmic binding protein-like II"/>
    <property type="match status" value="1"/>
</dbReference>
<keyword evidence="2" id="KW-0732">Signal</keyword>
<proteinExistence type="inferred from homology"/>